<evidence type="ECO:0000256" key="1">
    <source>
        <dbReference type="ARBA" id="ARBA00023054"/>
    </source>
</evidence>
<dbReference type="Proteomes" id="UP001314229">
    <property type="component" value="Unassembled WGS sequence"/>
</dbReference>
<dbReference type="InterPro" id="IPR051876">
    <property type="entry name" value="ODA-DC/CCD"/>
</dbReference>
<organism evidence="5 6">
    <name type="scientific">Scomber scombrus</name>
    <name type="common">Atlantic mackerel</name>
    <name type="synonym">Scomber vernalis</name>
    <dbReference type="NCBI Taxonomy" id="13677"/>
    <lineage>
        <taxon>Eukaryota</taxon>
        <taxon>Metazoa</taxon>
        <taxon>Chordata</taxon>
        <taxon>Craniata</taxon>
        <taxon>Vertebrata</taxon>
        <taxon>Euteleostomi</taxon>
        <taxon>Actinopterygii</taxon>
        <taxon>Neopterygii</taxon>
        <taxon>Teleostei</taxon>
        <taxon>Neoteleostei</taxon>
        <taxon>Acanthomorphata</taxon>
        <taxon>Pelagiaria</taxon>
        <taxon>Scombriformes</taxon>
        <taxon>Scombridae</taxon>
        <taxon>Scomber</taxon>
    </lineage>
</organism>
<feature type="region of interest" description="Disordered" evidence="3">
    <location>
        <begin position="355"/>
        <end position="374"/>
    </location>
</feature>
<keyword evidence="1 2" id="KW-0175">Coiled coil</keyword>
<dbReference type="PANTHER" id="PTHR21694">
    <property type="entry name" value="COILED-COIL DOMAIN-CONTAINING PROTEIN 63"/>
    <property type="match status" value="1"/>
</dbReference>
<feature type="domain" description="ODAD1 central coiled coil region" evidence="4">
    <location>
        <begin position="66"/>
        <end position="258"/>
    </location>
</feature>
<dbReference type="GO" id="GO:0003341">
    <property type="term" value="P:cilium movement"/>
    <property type="evidence" value="ECO:0007669"/>
    <property type="project" value="TreeGrafter"/>
</dbReference>
<evidence type="ECO:0000259" key="4">
    <source>
        <dbReference type="Pfam" id="PF21773"/>
    </source>
</evidence>
<name>A0AAV1NGM2_SCOSC</name>
<evidence type="ECO:0000313" key="5">
    <source>
        <dbReference type="EMBL" id="CAK6958243.1"/>
    </source>
</evidence>
<evidence type="ECO:0000313" key="6">
    <source>
        <dbReference type="Proteomes" id="UP001314229"/>
    </source>
</evidence>
<comment type="caution">
    <text evidence="5">The sequence shown here is derived from an EMBL/GenBank/DDBJ whole genome shotgun (WGS) entry which is preliminary data.</text>
</comment>
<evidence type="ECO:0000256" key="2">
    <source>
        <dbReference type="SAM" id="Coils"/>
    </source>
</evidence>
<evidence type="ECO:0000256" key="3">
    <source>
        <dbReference type="SAM" id="MobiDB-lite"/>
    </source>
</evidence>
<dbReference type="GO" id="GO:0005930">
    <property type="term" value="C:axoneme"/>
    <property type="evidence" value="ECO:0007669"/>
    <property type="project" value="TreeGrafter"/>
</dbReference>
<dbReference type="InterPro" id="IPR049258">
    <property type="entry name" value="ODAD1_CC"/>
</dbReference>
<dbReference type="AlphaFoldDB" id="A0AAV1NGM2"/>
<keyword evidence="6" id="KW-1185">Reference proteome</keyword>
<reference evidence="5 6" key="1">
    <citation type="submission" date="2024-01" db="EMBL/GenBank/DDBJ databases">
        <authorList>
            <person name="Alioto T."/>
            <person name="Alioto T."/>
            <person name="Gomez Garrido J."/>
        </authorList>
    </citation>
    <scope>NUCLEOTIDE SEQUENCE [LARGE SCALE GENOMIC DNA]</scope>
</reference>
<gene>
    <name evidence="5" type="ORF">FSCOSCO3_A026775</name>
</gene>
<dbReference type="GO" id="GO:0036158">
    <property type="term" value="P:outer dynein arm assembly"/>
    <property type="evidence" value="ECO:0007669"/>
    <property type="project" value="TreeGrafter"/>
</dbReference>
<dbReference type="PANTHER" id="PTHR21694:SF18">
    <property type="entry name" value="COILED-COIL DOMAIN-CONTAINING PROTEIN 63"/>
    <property type="match status" value="1"/>
</dbReference>
<sequence>MAAGLLDEQYNNIMEENDQYKQLINQEKDNLVSLDMEITAAETRIQEKLTVPGGILKHEGKHRRHRKQIRILENKLNQETVKFDEMLCSNMDYYKEIAHLLQQKGTVCNIEEKFNSQLATQQGIMEKLTENSTLAFHQRSEAETRMKELEVRESIEMETKRKMQQLKIVIVHDTKLHSFMEKKFQEIIPLKEDEDSKIRKKQQQCESGVKRLEMYMQGHSTLVEVTGEKELCQIGQSFIQNERKNFALINYINELHNRRNSESEKHSCLADSLEKQWALVQGALDQLKTAITGLVSEIMHADVIVTFDNIAHFTSILEDSITDRLIQTNNLEDEQMGLHPQNLLLANSDLLPEGEAAVDSGRSPALSLKSARSD</sequence>
<dbReference type="Pfam" id="PF21773">
    <property type="entry name" value="ODAD1_CC"/>
    <property type="match status" value="1"/>
</dbReference>
<proteinExistence type="predicted"/>
<accession>A0AAV1NGM2</accession>
<feature type="coiled-coil region" evidence="2">
    <location>
        <begin position="6"/>
        <end position="82"/>
    </location>
</feature>
<protein>
    <submittedName>
        <fullName evidence="5">Coiled-coil domain-containing protein 63-like</fullName>
    </submittedName>
</protein>
<dbReference type="EMBL" id="CAWUFR010000033">
    <property type="protein sequence ID" value="CAK6958243.1"/>
    <property type="molecule type" value="Genomic_DNA"/>
</dbReference>